<dbReference type="Gramene" id="AET6Gv20812100.1">
    <property type="protein sequence ID" value="AET6Gv20812100.1"/>
    <property type="gene ID" value="AET6Gv20812100"/>
</dbReference>
<sequence length="60" mass="6317">AAYMRANTNVSAVCQAGNFVQNQTDAHVLLPVALPLVTHPSPASRAPNSITSRAHDAHAR</sequence>
<organism evidence="2 3">
    <name type="scientific">Aegilops tauschii subsp. strangulata</name>
    <name type="common">Goatgrass</name>
    <dbReference type="NCBI Taxonomy" id="200361"/>
    <lineage>
        <taxon>Eukaryota</taxon>
        <taxon>Viridiplantae</taxon>
        <taxon>Streptophyta</taxon>
        <taxon>Embryophyta</taxon>
        <taxon>Tracheophyta</taxon>
        <taxon>Spermatophyta</taxon>
        <taxon>Magnoliopsida</taxon>
        <taxon>Liliopsida</taxon>
        <taxon>Poales</taxon>
        <taxon>Poaceae</taxon>
        <taxon>BOP clade</taxon>
        <taxon>Pooideae</taxon>
        <taxon>Triticodae</taxon>
        <taxon>Triticeae</taxon>
        <taxon>Triticinae</taxon>
        <taxon>Aegilops</taxon>
    </lineage>
</organism>
<reference evidence="3" key="2">
    <citation type="journal article" date="2017" name="Nat. Plants">
        <title>The Aegilops tauschii genome reveals multiple impacts of transposons.</title>
        <authorList>
            <person name="Zhao G."/>
            <person name="Zou C."/>
            <person name="Li K."/>
            <person name="Wang K."/>
            <person name="Li T."/>
            <person name="Gao L."/>
            <person name="Zhang X."/>
            <person name="Wang H."/>
            <person name="Yang Z."/>
            <person name="Liu X."/>
            <person name="Jiang W."/>
            <person name="Mao L."/>
            <person name="Kong X."/>
            <person name="Jiao Y."/>
            <person name="Jia J."/>
        </authorList>
    </citation>
    <scope>NUCLEOTIDE SEQUENCE [LARGE SCALE GENOMIC DNA]</scope>
    <source>
        <strain evidence="3">cv. AL8/78</strain>
    </source>
</reference>
<evidence type="ECO:0000256" key="1">
    <source>
        <dbReference type="SAM" id="MobiDB-lite"/>
    </source>
</evidence>
<keyword evidence="3" id="KW-1185">Reference proteome</keyword>
<protein>
    <submittedName>
        <fullName evidence="2">Uncharacterized protein</fullName>
    </submittedName>
</protein>
<evidence type="ECO:0000313" key="3">
    <source>
        <dbReference type="Proteomes" id="UP000015105"/>
    </source>
</evidence>
<reference evidence="3" key="1">
    <citation type="journal article" date="2014" name="Science">
        <title>Ancient hybridizations among the ancestral genomes of bread wheat.</title>
        <authorList>
            <consortium name="International Wheat Genome Sequencing Consortium,"/>
            <person name="Marcussen T."/>
            <person name="Sandve S.R."/>
            <person name="Heier L."/>
            <person name="Spannagl M."/>
            <person name="Pfeifer M."/>
            <person name="Jakobsen K.S."/>
            <person name="Wulff B.B."/>
            <person name="Steuernagel B."/>
            <person name="Mayer K.F."/>
            <person name="Olsen O.A."/>
        </authorList>
    </citation>
    <scope>NUCLEOTIDE SEQUENCE [LARGE SCALE GENOMIC DNA]</scope>
    <source>
        <strain evidence="3">cv. AL8/78</strain>
    </source>
</reference>
<reference evidence="2" key="5">
    <citation type="journal article" date="2021" name="G3 (Bethesda)">
        <title>Aegilops tauschii genome assembly Aet v5.0 features greater sequence contiguity and improved annotation.</title>
        <authorList>
            <person name="Wang L."/>
            <person name="Zhu T."/>
            <person name="Rodriguez J.C."/>
            <person name="Deal K.R."/>
            <person name="Dubcovsky J."/>
            <person name="McGuire P.E."/>
            <person name="Lux T."/>
            <person name="Spannagl M."/>
            <person name="Mayer K.F.X."/>
            <person name="Baldrich P."/>
            <person name="Meyers B.C."/>
            <person name="Huo N."/>
            <person name="Gu Y.Q."/>
            <person name="Zhou H."/>
            <person name="Devos K.M."/>
            <person name="Bennetzen J.L."/>
            <person name="Unver T."/>
            <person name="Budak H."/>
            <person name="Gulick P.J."/>
            <person name="Galiba G."/>
            <person name="Kalapos B."/>
            <person name="Nelson D.R."/>
            <person name="Li P."/>
            <person name="You F.M."/>
            <person name="Luo M.C."/>
            <person name="Dvorak J."/>
        </authorList>
    </citation>
    <scope>NUCLEOTIDE SEQUENCE [LARGE SCALE GENOMIC DNA]</scope>
    <source>
        <strain evidence="2">cv. AL8/78</strain>
    </source>
</reference>
<feature type="region of interest" description="Disordered" evidence="1">
    <location>
        <begin position="40"/>
        <end position="60"/>
    </location>
</feature>
<name>A0A453PQE7_AEGTS</name>
<reference evidence="2" key="4">
    <citation type="submission" date="2019-03" db="UniProtKB">
        <authorList>
            <consortium name="EnsemblPlants"/>
        </authorList>
    </citation>
    <scope>IDENTIFICATION</scope>
</reference>
<reference evidence="2" key="3">
    <citation type="journal article" date="2017" name="Nature">
        <title>Genome sequence of the progenitor of the wheat D genome Aegilops tauschii.</title>
        <authorList>
            <person name="Luo M.C."/>
            <person name="Gu Y.Q."/>
            <person name="Puiu D."/>
            <person name="Wang H."/>
            <person name="Twardziok S.O."/>
            <person name="Deal K.R."/>
            <person name="Huo N."/>
            <person name="Zhu T."/>
            <person name="Wang L."/>
            <person name="Wang Y."/>
            <person name="McGuire P.E."/>
            <person name="Liu S."/>
            <person name="Long H."/>
            <person name="Ramasamy R.K."/>
            <person name="Rodriguez J.C."/>
            <person name="Van S.L."/>
            <person name="Yuan L."/>
            <person name="Wang Z."/>
            <person name="Xia Z."/>
            <person name="Xiao L."/>
            <person name="Anderson O.D."/>
            <person name="Ouyang S."/>
            <person name="Liang Y."/>
            <person name="Zimin A.V."/>
            <person name="Pertea G."/>
            <person name="Qi P."/>
            <person name="Bennetzen J.L."/>
            <person name="Dai X."/>
            <person name="Dawson M.W."/>
            <person name="Muller H.G."/>
            <person name="Kugler K."/>
            <person name="Rivarola-Duarte L."/>
            <person name="Spannagl M."/>
            <person name="Mayer K.F.X."/>
            <person name="Lu F.H."/>
            <person name="Bevan M.W."/>
            <person name="Leroy P."/>
            <person name="Li P."/>
            <person name="You F.M."/>
            <person name="Sun Q."/>
            <person name="Liu Z."/>
            <person name="Lyons E."/>
            <person name="Wicker T."/>
            <person name="Salzberg S.L."/>
            <person name="Devos K.M."/>
            <person name="Dvorak J."/>
        </authorList>
    </citation>
    <scope>NUCLEOTIDE SEQUENCE [LARGE SCALE GENOMIC DNA]</scope>
    <source>
        <strain evidence="2">cv. AL8/78</strain>
    </source>
</reference>
<dbReference type="AlphaFoldDB" id="A0A453PQE7"/>
<proteinExistence type="predicted"/>
<evidence type="ECO:0000313" key="2">
    <source>
        <dbReference type="EnsemblPlants" id="AET6Gv20812100.1"/>
    </source>
</evidence>
<dbReference type="Proteomes" id="UP000015105">
    <property type="component" value="Chromosome 6D"/>
</dbReference>
<accession>A0A453PQE7</accession>
<dbReference type="EnsemblPlants" id="AET6Gv20812100.1">
    <property type="protein sequence ID" value="AET6Gv20812100.1"/>
    <property type="gene ID" value="AET6Gv20812100"/>
</dbReference>